<dbReference type="Gene3D" id="3.40.50.150">
    <property type="entry name" value="Vaccinia Virus protein VP39"/>
    <property type="match status" value="1"/>
</dbReference>
<dbReference type="SUPFAM" id="SSF53335">
    <property type="entry name" value="S-adenosyl-L-methionine-dependent methyltransferases"/>
    <property type="match status" value="1"/>
</dbReference>
<organism evidence="2 3">
    <name type="scientific">Hazenella coriacea</name>
    <dbReference type="NCBI Taxonomy" id="1179467"/>
    <lineage>
        <taxon>Bacteria</taxon>
        <taxon>Bacillati</taxon>
        <taxon>Bacillota</taxon>
        <taxon>Bacilli</taxon>
        <taxon>Bacillales</taxon>
        <taxon>Thermoactinomycetaceae</taxon>
        <taxon>Hazenella</taxon>
    </lineage>
</organism>
<comment type="caution">
    <text evidence="2">The sequence shown here is derived from an EMBL/GenBank/DDBJ whole genome shotgun (WGS) entry which is preliminary data.</text>
</comment>
<reference evidence="2 3" key="1">
    <citation type="submission" date="2019-03" db="EMBL/GenBank/DDBJ databases">
        <title>Genomic Encyclopedia of Type Strains, Phase IV (KMG-IV): sequencing the most valuable type-strain genomes for metagenomic binning, comparative biology and taxonomic classification.</title>
        <authorList>
            <person name="Goeker M."/>
        </authorList>
    </citation>
    <scope>NUCLEOTIDE SEQUENCE [LARGE SCALE GENOMIC DNA]</scope>
    <source>
        <strain evidence="2 3">DSM 45707</strain>
    </source>
</reference>
<proteinExistence type="predicted"/>
<evidence type="ECO:0000313" key="2">
    <source>
        <dbReference type="EMBL" id="TCS95803.1"/>
    </source>
</evidence>
<keyword evidence="2" id="KW-0489">Methyltransferase</keyword>
<keyword evidence="3" id="KW-1185">Reference proteome</keyword>
<evidence type="ECO:0000259" key="1">
    <source>
        <dbReference type="Pfam" id="PF08241"/>
    </source>
</evidence>
<dbReference type="InterPro" id="IPR013216">
    <property type="entry name" value="Methyltransf_11"/>
</dbReference>
<dbReference type="GO" id="GO:0008757">
    <property type="term" value="F:S-adenosylmethionine-dependent methyltransferase activity"/>
    <property type="evidence" value="ECO:0007669"/>
    <property type="project" value="InterPro"/>
</dbReference>
<dbReference type="Pfam" id="PF08241">
    <property type="entry name" value="Methyltransf_11"/>
    <property type="match status" value="1"/>
</dbReference>
<dbReference type="GO" id="GO:0032259">
    <property type="term" value="P:methylation"/>
    <property type="evidence" value="ECO:0007669"/>
    <property type="project" value="UniProtKB-KW"/>
</dbReference>
<accession>A0A4R3L7P7</accession>
<dbReference type="PANTHER" id="PTHR43861">
    <property type="entry name" value="TRANS-ACONITATE 2-METHYLTRANSFERASE-RELATED"/>
    <property type="match status" value="1"/>
</dbReference>
<protein>
    <submittedName>
        <fullName evidence="2">Methyltransferase family protein</fullName>
    </submittedName>
</protein>
<sequence>MNFIIQTHAPYLYDWFVRPPMITNRYIHRHLKKQLQLEGRTVLDFGSGTGTLCSMFSPQQYFGIDSDHQRVEYAQKKHPEHSFHVLNDTKIPYADQSMDYIVIVAVLHHISNEDLHIYIEEFKRMLKPTGSMFIMEPCFSQNSPISNRFMRWADRGKYIRNELEYFALFKDKFECKVINRFKKCFLYNELFFTTHPKH</sequence>
<dbReference type="CDD" id="cd02440">
    <property type="entry name" value="AdoMet_MTases"/>
    <property type="match status" value="1"/>
</dbReference>
<feature type="domain" description="Methyltransferase type 11" evidence="1">
    <location>
        <begin position="43"/>
        <end position="134"/>
    </location>
</feature>
<gene>
    <name evidence="2" type="ORF">EDD58_102384</name>
</gene>
<dbReference type="InterPro" id="IPR029063">
    <property type="entry name" value="SAM-dependent_MTases_sf"/>
</dbReference>
<keyword evidence="2" id="KW-0808">Transferase</keyword>
<dbReference type="EMBL" id="SMAG01000002">
    <property type="protein sequence ID" value="TCS95803.1"/>
    <property type="molecule type" value="Genomic_DNA"/>
</dbReference>
<dbReference type="RefSeq" id="WP_165875809.1">
    <property type="nucleotide sequence ID" value="NZ_SMAG01000002.1"/>
</dbReference>
<name>A0A4R3L7P7_9BACL</name>
<dbReference type="Proteomes" id="UP000294937">
    <property type="component" value="Unassembled WGS sequence"/>
</dbReference>
<dbReference type="AlphaFoldDB" id="A0A4R3L7P7"/>
<evidence type="ECO:0000313" key="3">
    <source>
        <dbReference type="Proteomes" id="UP000294937"/>
    </source>
</evidence>